<reference evidence="4" key="1">
    <citation type="submission" date="2013-09" db="EMBL/GenBank/DDBJ databases">
        <title>Corchorus olitorius genome sequencing.</title>
        <authorList>
            <person name="Alam M."/>
            <person name="Haque M.S."/>
            <person name="Islam M.S."/>
            <person name="Emdad E.M."/>
            <person name="Islam M.M."/>
            <person name="Ahmed B."/>
            <person name="Halim A."/>
            <person name="Hossen Q.M.M."/>
            <person name="Hossain M.Z."/>
            <person name="Ahmed R."/>
            <person name="Khan M.M."/>
            <person name="Islam R."/>
            <person name="Rashid M.M."/>
            <person name="Khan S.A."/>
            <person name="Rahman M.S."/>
            <person name="Alam M."/>
            <person name="Yahiya A.S."/>
            <person name="Khan M.S."/>
            <person name="Azam M.S."/>
            <person name="Haque T."/>
            <person name="Lashkar M.Z.H."/>
            <person name="Akhand A.I."/>
            <person name="Morshed G."/>
            <person name="Roy S."/>
            <person name="Uddin K.S."/>
            <person name="Rabeya T."/>
            <person name="Hossain A.S."/>
            <person name="Chowdhury A."/>
            <person name="Snigdha A.R."/>
            <person name="Mortoza M.S."/>
            <person name="Matin S.A."/>
            <person name="Hoque S.M.E."/>
            <person name="Islam M.K."/>
            <person name="Roy D.K."/>
            <person name="Haider R."/>
            <person name="Moosa M.M."/>
            <person name="Elias S.M."/>
            <person name="Hasan A.M."/>
            <person name="Jahan S."/>
            <person name="Shafiuddin M."/>
            <person name="Mahmood N."/>
            <person name="Shommy N.S."/>
        </authorList>
    </citation>
    <scope>NUCLEOTIDE SEQUENCE [LARGE SCALE GENOMIC DNA]</scope>
    <source>
        <strain evidence="4">cv. O-4</strain>
    </source>
</reference>
<proteinExistence type="predicted"/>
<comment type="caution">
    <text evidence="3">The sequence shown here is derived from an EMBL/GenBank/DDBJ whole genome shotgun (WGS) entry which is preliminary data.</text>
</comment>
<evidence type="ECO:0000256" key="2">
    <source>
        <dbReference type="SAM" id="SignalP"/>
    </source>
</evidence>
<dbReference type="AlphaFoldDB" id="A0A1R3JUZ2"/>
<dbReference type="Proteomes" id="UP000187203">
    <property type="component" value="Unassembled WGS sequence"/>
</dbReference>
<keyword evidence="2" id="KW-0732">Signal</keyword>
<dbReference type="EMBL" id="AWUE01015287">
    <property type="protein sequence ID" value="OMO98675.1"/>
    <property type="molecule type" value="Genomic_DNA"/>
</dbReference>
<keyword evidence="4" id="KW-1185">Reference proteome</keyword>
<accession>A0A1R3JUZ2</accession>
<sequence length="83" mass="8700">MRGKQLSLSSTVVVLVSTTSGGQTLKQTLDSSSAQRDESSGEISAGSDAVRASTRYTCRLPILPRASRAIDGSLVQNYHVASS</sequence>
<evidence type="ECO:0000313" key="4">
    <source>
        <dbReference type="Proteomes" id="UP000187203"/>
    </source>
</evidence>
<evidence type="ECO:0000256" key="1">
    <source>
        <dbReference type="SAM" id="MobiDB-lite"/>
    </source>
</evidence>
<feature type="chain" id="PRO_5012051443" description="Secreted protein" evidence="2">
    <location>
        <begin position="22"/>
        <end position="83"/>
    </location>
</feature>
<evidence type="ECO:0008006" key="5">
    <source>
        <dbReference type="Google" id="ProtNLM"/>
    </source>
</evidence>
<organism evidence="3 4">
    <name type="scientific">Corchorus olitorius</name>
    <dbReference type="NCBI Taxonomy" id="93759"/>
    <lineage>
        <taxon>Eukaryota</taxon>
        <taxon>Viridiplantae</taxon>
        <taxon>Streptophyta</taxon>
        <taxon>Embryophyta</taxon>
        <taxon>Tracheophyta</taxon>
        <taxon>Spermatophyta</taxon>
        <taxon>Magnoliopsida</taxon>
        <taxon>eudicotyledons</taxon>
        <taxon>Gunneridae</taxon>
        <taxon>Pentapetalae</taxon>
        <taxon>rosids</taxon>
        <taxon>malvids</taxon>
        <taxon>Malvales</taxon>
        <taxon>Malvaceae</taxon>
        <taxon>Grewioideae</taxon>
        <taxon>Apeibeae</taxon>
        <taxon>Corchorus</taxon>
    </lineage>
</organism>
<protein>
    <recommendedName>
        <fullName evidence="5">Secreted protein</fullName>
    </recommendedName>
</protein>
<feature type="signal peptide" evidence="2">
    <location>
        <begin position="1"/>
        <end position="21"/>
    </location>
</feature>
<feature type="compositionally biased region" description="Polar residues" evidence="1">
    <location>
        <begin position="25"/>
        <end position="34"/>
    </location>
</feature>
<evidence type="ECO:0000313" key="3">
    <source>
        <dbReference type="EMBL" id="OMO98675.1"/>
    </source>
</evidence>
<feature type="region of interest" description="Disordered" evidence="1">
    <location>
        <begin position="25"/>
        <end position="50"/>
    </location>
</feature>
<name>A0A1R3JUZ2_9ROSI</name>
<gene>
    <name evidence="3" type="ORF">COLO4_13766</name>
</gene>